<evidence type="ECO:0000313" key="3">
    <source>
        <dbReference type="Proteomes" id="UP001221757"/>
    </source>
</evidence>
<evidence type="ECO:0000313" key="2">
    <source>
        <dbReference type="EMBL" id="KAJ7642848.1"/>
    </source>
</evidence>
<gene>
    <name evidence="2" type="ORF">B0H17DRAFT_1148745</name>
</gene>
<reference evidence="2" key="1">
    <citation type="submission" date="2023-03" db="EMBL/GenBank/DDBJ databases">
        <title>Massive genome expansion in bonnet fungi (Mycena s.s.) driven by repeated elements and novel gene families across ecological guilds.</title>
        <authorList>
            <consortium name="Lawrence Berkeley National Laboratory"/>
            <person name="Harder C.B."/>
            <person name="Miyauchi S."/>
            <person name="Viragh M."/>
            <person name="Kuo A."/>
            <person name="Thoen E."/>
            <person name="Andreopoulos B."/>
            <person name="Lu D."/>
            <person name="Skrede I."/>
            <person name="Drula E."/>
            <person name="Henrissat B."/>
            <person name="Morin E."/>
            <person name="Kohler A."/>
            <person name="Barry K."/>
            <person name="LaButti K."/>
            <person name="Morin E."/>
            <person name="Salamov A."/>
            <person name="Lipzen A."/>
            <person name="Mereny Z."/>
            <person name="Hegedus B."/>
            <person name="Baldrian P."/>
            <person name="Stursova M."/>
            <person name="Weitz H."/>
            <person name="Taylor A."/>
            <person name="Grigoriev I.V."/>
            <person name="Nagy L.G."/>
            <person name="Martin F."/>
            <person name="Kauserud H."/>
        </authorList>
    </citation>
    <scope>NUCLEOTIDE SEQUENCE</scope>
    <source>
        <strain evidence="2">CBHHK067</strain>
    </source>
</reference>
<dbReference type="AlphaFoldDB" id="A0AAD7C9P3"/>
<feature type="compositionally biased region" description="Basic residues" evidence="1">
    <location>
        <begin position="329"/>
        <end position="342"/>
    </location>
</feature>
<keyword evidence="3" id="KW-1185">Reference proteome</keyword>
<name>A0AAD7C9P3_MYCRO</name>
<sequence>MIRDRTDPSKLRLKIERPPSSASPLFTAAHSNPRSIDELLIPNLLDASLPSALAYLIDGTITGNVTPPLYWGGDPRVSRTDMLNCMVHATMIGRAFSLLSTSAPAPAGKTVDDVIAAATSLLPTELRLQIHAEYRVYQQQRRRIWQHGLTPIFIKALMSGSDPAPAARFAAAILFLTCWTSIKAARPPVKGNGTDYVWYFGTFTDQEWGLEDLESALQETKALPRENWDYKALEAKIKDGKDFQGIPEYIPLECIEMLDAARKHVAEGGTEWPQRDYTSDEVVTMALDALKHAQQTAGNGAKGNWNDYLGQAFSEWEEEMSGQWVPAKPKPRPAKKKGKKSA</sequence>
<organism evidence="2 3">
    <name type="scientific">Mycena rosella</name>
    <name type="common">Pink bonnet</name>
    <name type="synonym">Agaricus rosellus</name>
    <dbReference type="NCBI Taxonomy" id="1033263"/>
    <lineage>
        <taxon>Eukaryota</taxon>
        <taxon>Fungi</taxon>
        <taxon>Dikarya</taxon>
        <taxon>Basidiomycota</taxon>
        <taxon>Agaricomycotina</taxon>
        <taxon>Agaricomycetes</taxon>
        <taxon>Agaricomycetidae</taxon>
        <taxon>Agaricales</taxon>
        <taxon>Marasmiineae</taxon>
        <taxon>Mycenaceae</taxon>
        <taxon>Mycena</taxon>
    </lineage>
</organism>
<feature type="region of interest" description="Disordered" evidence="1">
    <location>
        <begin position="319"/>
        <end position="342"/>
    </location>
</feature>
<comment type="caution">
    <text evidence="2">The sequence shown here is derived from an EMBL/GenBank/DDBJ whole genome shotgun (WGS) entry which is preliminary data.</text>
</comment>
<protein>
    <submittedName>
        <fullName evidence="2">Uncharacterized protein</fullName>
    </submittedName>
</protein>
<dbReference type="Proteomes" id="UP001221757">
    <property type="component" value="Unassembled WGS sequence"/>
</dbReference>
<evidence type="ECO:0000256" key="1">
    <source>
        <dbReference type="SAM" id="MobiDB-lite"/>
    </source>
</evidence>
<dbReference type="EMBL" id="JARKIE010000414">
    <property type="protein sequence ID" value="KAJ7642848.1"/>
    <property type="molecule type" value="Genomic_DNA"/>
</dbReference>
<proteinExistence type="predicted"/>
<accession>A0AAD7C9P3</accession>